<dbReference type="InterPro" id="IPR036693">
    <property type="entry name" value="TF_LuxR_autoind-bd_dom_sf"/>
</dbReference>
<keyword evidence="3" id="KW-0804">Transcription</keyword>
<dbReference type="InterPro" id="IPR005143">
    <property type="entry name" value="TF_LuxR_autoind-bd_dom"/>
</dbReference>
<evidence type="ECO:0000256" key="1">
    <source>
        <dbReference type="ARBA" id="ARBA00023015"/>
    </source>
</evidence>
<keyword evidence="2" id="KW-0238">DNA-binding</keyword>
<dbReference type="STRING" id="1855383.SAMN05216548_113145"/>
<evidence type="ECO:0000313" key="5">
    <source>
        <dbReference type="EMBL" id="SER23933.1"/>
    </source>
</evidence>
<dbReference type="AlphaFoldDB" id="A0A1H9MLA3"/>
<feature type="non-terminal residue" evidence="5">
    <location>
        <position position="179"/>
    </location>
</feature>
<evidence type="ECO:0000256" key="3">
    <source>
        <dbReference type="ARBA" id="ARBA00023163"/>
    </source>
</evidence>
<name>A0A1H9MLA3_9HYPH</name>
<organism evidence="5 6">
    <name type="scientific">Faunimonas pinastri</name>
    <dbReference type="NCBI Taxonomy" id="1855383"/>
    <lineage>
        <taxon>Bacteria</taxon>
        <taxon>Pseudomonadati</taxon>
        <taxon>Pseudomonadota</taxon>
        <taxon>Alphaproteobacteria</taxon>
        <taxon>Hyphomicrobiales</taxon>
        <taxon>Afifellaceae</taxon>
        <taxon>Faunimonas</taxon>
    </lineage>
</organism>
<dbReference type="SUPFAM" id="SSF75516">
    <property type="entry name" value="Pheromone-binding domain of LuxR-like quorum-sensing transcription factors"/>
    <property type="match status" value="1"/>
</dbReference>
<proteinExistence type="predicted"/>
<dbReference type="Proteomes" id="UP000199647">
    <property type="component" value="Unassembled WGS sequence"/>
</dbReference>
<dbReference type="Gene3D" id="3.30.450.80">
    <property type="entry name" value="Transcription factor LuxR-like, autoinducer-binding domain"/>
    <property type="match status" value="1"/>
</dbReference>
<evidence type="ECO:0000256" key="2">
    <source>
        <dbReference type="ARBA" id="ARBA00023125"/>
    </source>
</evidence>
<evidence type="ECO:0000313" key="6">
    <source>
        <dbReference type="Proteomes" id="UP000199647"/>
    </source>
</evidence>
<keyword evidence="1" id="KW-0805">Transcription regulation</keyword>
<dbReference type="EMBL" id="FOFG01000013">
    <property type="protein sequence ID" value="SER23933.1"/>
    <property type="molecule type" value="Genomic_DNA"/>
</dbReference>
<accession>A0A1H9MLA3</accession>
<dbReference type="GO" id="GO:0003677">
    <property type="term" value="F:DNA binding"/>
    <property type="evidence" value="ECO:0007669"/>
    <property type="project" value="UniProtKB-KW"/>
</dbReference>
<feature type="domain" description="Transcription factor LuxR-like autoinducer-binding" evidence="4">
    <location>
        <begin position="33"/>
        <end position="146"/>
    </location>
</feature>
<gene>
    <name evidence="5" type="ORF">SAMN05216548_113145</name>
</gene>
<evidence type="ECO:0000259" key="4">
    <source>
        <dbReference type="Pfam" id="PF03472"/>
    </source>
</evidence>
<dbReference type="Pfam" id="PF03472">
    <property type="entry name" value="Autoind_bind"/>
    <property type="match status" value="1"/>
</dbReference>
<sequence length="179" mass="19703">MSSISAGPLGLSRSVPGSAIADLFRRLDSCEREEEAQSLAGDIVQSLGFAYFSYGVPWLAADWGRPNDTGMLLTTYPEGWQNWYRKRSYHAEDAVILRGRNALRPFNWGDEDHLSSIEPSSRGLFFEAQEFGIGSGIAIPVHGPGNMSDVPPGIRTVLSWNFPLMIPGSGRGEFHEDVE</sequence>
<dbReference type="RefSeq" id="WP_177176897.1">
    <property type="nucleotide sequence ID" value="NZ_FOFG01000013.1"/>
</dbReference>
<protein>
    <submittedName>
        <fullName evidence="5">Autoinducer binding domain-containing protein</fullName>
    </submittedName>
</protein>
<reference evidence="5 6" key="1">
    <citation type="submission" date="2016-10" db="EMBL/GenBank/DDBJ databases">
        <authorList>
            <person name="de Groot N.N."/>
        </authorList>
    </citation>
    <scope>NUCLEOTIDE SEQUENCE [LARGE SCALE GENOMIC DNA]</scope>
    <source>
        <strain evidence="5 6">A52C2</strain>
    </source>
</reference>
<keyword evidence="6" id="KW-1185">Reference proteome</keyword>